<gene>
    <name evidence="1" type="ORF">NDU88_009744</name>
</gene>
<proteinExistence type="predicted"/>
<evidence type="ECO:0000313" key="2">
    <source>
        <dbReference type="Proteomes" id="UP001066276"/>
    </source>
</evidence>
<feature type="non-terminal residue" evidence="1">
    <location>
        <position position="1"/>
    </location>
</feature>
<keyword evidence="2" id="KW-1185">Reference proteome</keyword>
<comment type="caution">
    <text evidence="1">The sequence shown here is derived from an EMBL/GenBank/DDBJ whole genome shotgun (WGS) entry which is preliminary data.</text>
</comment>
<accession>A0AAV7PVU7</accession>
<evidence type="ECO:0000313" key="1">
    <source>
        <dbReference type="EMBL" id="KAJ1131407.1"/>
    </source>
</evidence>
<dbReference type="EMBL" id="JANPWB010000011">
    <property type="protein sequence ID" value="KAJ1131407.1"/>
    <property type="molecule type" value="Genomic_DNA"/>
</dbReference>
<name>A0AAV7PVU7_PLEWA</name>
<protein>
    <submittedName>
        <fullName evidence="1">Uncharacterized protein</fullName>
    </submittedName>
</protein>
<dbReference type="AlphaFoldDB" id="A0AAV7PVU7"/>
<sequence>GGMWQEAARRFLLPLVGPGWEGCGRLPRTPGMKGKERNRFLLPLVGPGWEGCGRLPRTPGMKGKEMNSFIRHLCHRSREHPSKETKC</sequence>
<organism evidence="1 2">
    <name type="scientific">Pleurodeles waltl</name>
    <name type="common">Iberian ribbed newt</name>
    <dbReference type="NCBI Taxonomy" id="8319"/>
    <lineage>
        <taxon>Eukaryota</taxon>
        <taxon>Metazoa</taxon>
        <taxon>Chordata</taxon>
        <taxon>Craniata</taxon>
        <taxon>Vertebrata</taxon>
        <taxon>Euteleostomi</taxon>
        <taxon>Amphibia</taxon>
        <taxon>Batrachia</taxon>
        <taxon>Caudata</taxon>
        <taxon>Salamandroidea</taxon>
        <taxon>Salamandridae</taxon>
        <taxon>Pleurodelinae</taxon>
        <taxon>Pleurodeles</taxon>
    </lineage>
</organism>
<dbReference type="Proteomes" id="UP001066276">
    <property type="component" value="Chromosome 7"/>
</dbReference>
<feature type="non-terminal residue" evidence="1">
    <location>
        <position position="87"/>
    </location>
</feature>
<reference evidence="1" key="1">
    <citation type="journal article" date="2022" name="bioRxiv">
        <title>Sequencing and chromosome-scale assembly of the giantPleurodeles waltlgenome.</title>
        <authorList>
            <person name="Brown T."/>
            <person name="Elewa A."/>
            <person name="Iarovenko S."/>
            <person name="Subramanian E."/>
            <person name="Araus A.J."/>
            <person name="Petzold A."/>
            <person name="Susuki M."/>
            <person name="Suzuki K.-i.T."/>
            <person name="Hayashi T."/>
            <person name="Toyoda A."/>
            <person name="Oliveira C."/>
            <person name="Osipova E."/>
            <person name="Leigh N.D."/>
            <person name="Simon A."/>
            <person name="Yun M.H."/>
        </authorList>
    </citation>
    <scope>NUCLEOTIDE SEQUENCE</scope>
    <source>
        <strain evidence="1">20211129_DDA</strain>
        <tissue evidence="1">Liver</tissue>
    </source>
</reference>